<evidence type="ECO:0000256" key="1">
    <source>
        <dbReference type="SAM" id="MobiDB-lite"/>
    </source>
</evidence>
<sequence length="178" mass="20539">MKTFKEKRLGKSNYKGAGNQTKAEATPIQAMFGNKKKKKQTKEEANALKDEWAQLNTLGAQTDFADQRLNLVDYHPDRFGKTLRQIRSDDREIELTTGIKKYADQWVGVDVKRKQKVDDEGKVVGLTDEESDKFVYKQKPRPTGRKSAAEKDAERKKKEEERISRTTKKKRTRKEACS</sequence>
<reference evidence="2" key="1">
    <citation type="submission" date="2023-07" db="EMBL/GenBank/DDBJ databases">
        <title>Genomic Encyclopedia of Type Strains, Phase IV (KMG-IV): sequencing the most valuable type-strain genomes for metagenomic binning, comparative biology and taxonomic classification.</title>
        <authorList>
            <person name="Goeker M."/>
        </authorList>
    </citation>
    <scope>NUCLEOTIDE SEQUENCE</scope>
    <source>
        <strain evidence="2">DSM 26174</strain>
    </source>
</reference>
<dbReference type="AlphaFoldDB" id="A0AAE4BSD6"/>
<organism evidence="2 3">
    <name type="scientific">Aureibacter tunicatorum</name>
    <dbReference type="NCBI Taxonomy" id="866807"/>
    <lineage>
        <taxon>Bacteria</taxon>
        <taxon>Pseudomonadati</taxon>
        <taxon>Bacteroidota</taxon>
        <taxon>Cytophagia</taxon>
        <taxon>Cytophagales</taxon>
        <taxon>Persicobacteraceae</taxon>
        <taxon>Aureibacter</taxon>
    </lineage>
</organism>
<feature type="region of interest" description="Disordered" evidence="1">
    <location>
        <begin position="1"/>
        <end position="26"/>
    </location>
</feature>
<keyword evidence="3" id="KW-1185">Reference proteome</keyword>
<name>A0AAE4BSD6_9BACT</name>
<feature type="region of interest" description="Disordered" evidence="1">
    <location>
        <begin position="129"/>
        <end position="178"/>
    </location>
</feature>
<comment type="caution">
    <text evidence="2">The sequence shown here is derived from an EMBL/GenBank/DDBJ whole genome shotgun (WGS) entry which is preliminary data.</text>
</comment>
<gene>
    <name evidence="2" type="ORF">HNQ88_001248</name>
</gene>
<evidence type="ECO:0000313" key="3">
    <source>
        <dbReference type="Proteomes" id="UP001185092"/>
    </source>
</evidence>
<dbReference type="EMBL" id="JAVDQD010000001">
    <property type="protein sequence ID" value="MDR6238272.1"/>
    <property type="molecule type" value="Genomic_DNA"/>
</dbReference>
<feature type="compositionally biased region" description="Basic and acidic residues" evidence="1">
    <location>
        <begin position="147"/>
        <end position="164"/>
    </location>
</feature>
<protein>
    <submittedName>
        <fullName evidence="2">Uncharacterized protein</fullName>
    </submittedName>
</protein>
<proteinExistence type="predicted"/>
<accession>A0AAE4BSD6</accession>
<dbReference type="RefSeq" id="WP_309937750.1">
    <property type="nucleotide sequence ID" value="NZ_AP025305.1"/>
</dbReference>
<dbReference type="Proteomes" id="UP001185092">
    <property type="component" value="Unassembled WGS sequence"/>
</dbReference>
<evidence type="ECO:0000313" key="2">
    <source>
        <dbReference type="EMBL" id="MDR6238272.1"/>
    </source>
</evidence>
<feature type="compositionally biased region" description="Basic residues" evidence="1">
    <location>
        <begin position="165"/>
        <end position="178"/>
    </location>
</feature>